<accession>A0ABS1F520</accession>
<evidence type="ECO:0000256" key="1">
    <source>
        <dbReference type="SAM" id="SignalP"/>
    </source>
</evidence>
<evidence type="ECO:0000313" key="2">
    <source>
        <dbReference type="EMBL" id="MBK1838514.1"/>
    </source>
</evidence>
<feature type="chain" id="PRO_5045519692" description="DUF2282 domain-containing protein" evidence="1">
    <location>
        <begin position="30"/>
        <end position="118"/>
    </location>
</feature>
<dbReference type="RefSeq" id="WP_200194063.1">
    <property type="nucleotide sequence ID" value="NZ_JAENHM010000044.1"/>
</dbReference>
<name>A0ABS1F520_9PROT</name>
<keyword evidence="1" id="KW-0732">Signal</keyword>
<organism evidence="2 3">
    <name type="scientific">Azospirillum endophyticum</name>
    <dbReference type="NCBI Taxonomy" id="2800326"/>
    <lineage>
        <taxon>Bacteria</taxon>
        <taxon>Pseudomonadati</taxon>
        <taxon>Pseudomonadota</taxon>
        <taxon>Alphaproteobacteria</taxon>
        <taxon>Rhodospirillales</taxon>
        <taxon>Azospirillaceae</taxon>
        <taxon>Azospirillum</taxon>
    </lineage>
</organism>
<evidence type="ECO:0000313" key="3">
    <source>
        <dbReference type="Proteomes" id="UP000652760"/>
    </source>
</evidence>
<feature type="signal peptide" evidence="1">
    <location>
        <begin position="1"/>
        <end position="29"/>
    </location>
</feature>
<sequence>MPKLPKLPTILTVVAPVLLFAAGTAPVRADSLACQTVNGKTVCMRGSGTLSCVTLDGRTRCSATPSDPQSEVVPDADIHRLPRPVAPDLHGLLDRRGFPFGHQARSLKLEDDDDADID</sequence>
<protein>
    <recommendedName>
        <fullName evidence="4">DUF2282 domain-containing protein</fullName>
    </recommendedName>
</protein>
<evidence type="ECO:0008006" key="4">
    <source>
        <dbReference type="Google" id="ProtNLM"/>
    </source>
</evidence>
<gene>
    <name evidence="2" type="ORF">JHL17_13925</name>
</gene>
<proteinExistence type="predicted"/>
<keyword evidence="3" id="KW-1185">Reference proteome</keyword>
<reference evidence="3" key="1">
    <citation type="submission" date="2021-01" db="EMBL/GenBank/DDBJ databases">
        <title>Genome public.</title>
        <authorList>
            <person name="Liu C."/>
            <person name="Sun Q."/>
        </authorList>
    </citation>
    <scope>NUCLEOTIDE SEQUENCE [LARGE SCALE GENOMIC DNA]</scope>
    <source>
        <strain evidence="3">YIM B02556</strain>
    </source>
</reference>
<dbReference type="EMBL" id="JAENHM010000044">
    <property type="protein sequence ID" value="MBK1838514.1"/>
    <property type="molecule type" value="Genomic_DNA"/>
</dbReference>
<dbReference type="Proteomes" id="UP000652760">
    <property type="component" value="Unassembled WGS sequence"/>
</dbReference>
<comment type="caution">
    <text evidence="2">The sequence shown here is derived from an EMBL/GenBank/DDBJ whole genome shotgun (WGS) entry which is preliminary data.</text>
</comment>